<feature type="transmembrane region" description="Helical" evidence="1">
    <location>
        <begin position="7"/>
        <end position="32"/>
    </location>
</feature>
<proteinExistence type="predicted"/>
<dbReference type="EMBL" id="PEYT01000019">
    <property type="protein sequence ID" value="PIS23043.1"/>
    <property type="molecule type" value="Genomic_DNA"/>
</dbReference>
<dbReference type="Pfam" id="PF07963">
    <property type="entry name" value="N_methyl"/>
    <property type="match status" value="1"/>
</dbReference>
<dbReference type="SUPFAM" id="SSF54523">
    <property type="entry name" value="Pili subunits"/>
    <property type="match status" value="1"/>
</dbReference>
<name>A0A2H0XDP8_UNCKA</name>
<keyword evidence="1" id="KW-0472">Membrane</keyword>
<keyword evidence="1" id="KW-0812">Transmembrane</keyword>
<gene>
    <name evidence="2" type="ORF">COT49_02110</name>
</gene>
<comment type="caution">
    <text evidence="2">The sequence shown here is derived from an EMBL/GenBank/DDBJ whole genome shotgun (WGS) entry which is preliminary data.</text>
</comment>
<dbReference type="InterPro" id="IPR045584">
    <property type="entry name" value="Pilin-like"/>
</dbReference>
<organism evidence="2 3">
    <name type="scientific">candidate division WWE3 bacterium CG08_land_8_20_14_0_20_40_13</name>
    <dbReference type="NCBI Taxonomy" id="1975084"/>
    <lineage>
        <taxon>Bacteria</taxon>
        <taxon>Katanobacteria</taxon>
    </lineage>
</organism>
<evidence type="ECO:0000256" key="1">
    <source>
        <dbReference type="SAM" id="Phobius"/>
    </source>
</evidence>
<dbReference type="AlphaFoldDB" id="A0A2H0XDP8"/>
<keyword evidence="1" id="KW-1133">Transmembrane helix</keyword>
<protein>
    <recommendedName>
        <fullName evidence="4">Type II secretion system protein</fullName>
    </recommendedName>
</protein>
<evidence type="ECO:0000313" key="2">
    <source>
        <dbReference type="EMBL" id="PIS23043.1"/>
    </source>
</evidence>
<reference evidence="3" key="1">
    <citation type="submission" date="2017-09" db="EMBL/GenBank/DDBJ databases">
        <title>Depth-based differentiation of microbial function through sediment-hosted aquifers and enrichment of novel symbionts in the deep terrestrial subsurface.</title>
        <authorList>
            <person name="Probst A.J."/>
            <person name="Ladd B."/>
            <person name="Jarett J.K."/>
            <person name="Geller-Mcgrath D.E."/>
            <person name="Sieber C.M.K."/>
            <person name="Emerson J.B."/>
            <person name="Anantharaman K."/>
            <person name="Thomas B.C."/>
            <person name="Malmstrom R."/>
            <person name="Stieglmeier M."/>
            <person name="Klingl A."/>
            <person name="Woyke T."/>
            <person name="Ryan C.M."/>
            <person name="Banfield J.F."/>
        </authorList>
    </citation>
    <scope>NUCLEOTIDE SEQUENCE [LARGE SCALE GENOMIC DNA]</scope>
</reference>
<dbReference type="Gene3D" id="3.30.700.10">
    <property type="entry name" value="Glycoprotein, Type 4 Pilin"/>
    <property type="match status" value="1"/>
</dbReference>
<dbReference type="InterPro" id="IPR012902">
    <property type="entry name" value="N_methyl_site"/>
</dbReference>
<dbReference type="NCBIfam" id="TIGR02532">
    <property type="entry name" value="IV_pilin_GFxxxE"/>
    <property type="match status" value="1"/>
</dbReference>
<sequence length="128" mass="13628">MKPKNRFGFTFIELLIVISVIAILAGMTIAILNPKAQRAKAEQSNAKAHLASICQAKVGCLIQGVDANCDTQVELGLNTWTDANTSYNYIGNPKATYTNAPYSCTYTCGATTGIISFAAPVGNTCFVK</sequence>
<accession>A0A2H0XDP8</accession>
<evidence type="ECO:0000313" key="3">
    <source>
        <dbReference type="Proteomes" id="UP000230340"/>
    </source>
</evidence>
<dbReference type="Proteomes" id="UP000230340">
    <property type="component" value="Unassembled WGS sequence"/>
</dbReference>
<evidence type="ECO:0008006" key="4">
    <source>
        <dbReference type="Google" id="ProtNLM"/>
    </source>
</evidence>